<proteinExistence type="predicted"/>
<accession>A0A8S5S9T5</accession>
<protein>
    <submittedName>
        <fullName evidence="1">Uncharacterized protein</fullName>
    </submittedName>
</protein>
<organism evidence="1">
    <name type="scientific">Myoviridae sp. ctByu2</name>
    <dbReference type="NCBI Taxonomy" id="2827668"/>
    <lineage>
        <taxon>Viruses</taxon>
        <taxon>Duplodnaviria</taxon>
        <taxon>Heunggongvirae</taxon>
        <taxon>Uroviricota</taxon>
        <taxon>Caudoviricetes</taxon>
    </lineage>
</organism>
<evidence type="ECO:0000313" key="1">
    <source>
        <dbReference type="EMBL" id="DAF47721.1"/>
    </source>
</evidence>
<reference evidence="1" key="1">
    <citation type="journal article" date="2021" name="Proc. Natl. Acad. Sci. U.S.A.">
        <title>A Catalog of Tens of Thousands of Viruses from Human Metagenomes Reveals Hidden Associations with Chronic Diseases.</title>
        <authorList>
            <person name="Tisza M.J."/>
            <person name="Buck C.B."/>
        </authorList>
    </citation>
    <scope>NUCLEOTIDE SEQUENCE</scope>
    <source>
        <strain evidence="1">CtByu2</strain>
    </source>
</reference>
<name>A0A8S5S9T5_9CAUD</name>
<dbReference type="EMBL" id="BK032557">
    <property type="protein sequence ID" value="DAF47721.1"/>
    <property type="molecule type" value="Genomic_DNA"/>
</dbReference>
<sequence>MNEQGKLATDVANNTVQCLMLGEAVNVTSANVTAYLPVIRVYAEEATNLKLSSQAGDGVVIPKGGVEYFGVRSGVTIVVNGKANIMGVRL</sequence>